<feature type="transmembrane region" description="Helical" evidence="7">
    <location>
        <begin position="491"/>
        <end position="513"/>
    </location>
</feature>
<dbReference type="CDD" id="cd11482">
    <property type="entry name" value="SLC-NCS1sbd_NRT1-like"/>
    <property type="match status" value="1"/>
</dbReference>
<reference evidence="8" key="3">
    <citation type="submission" date="2023-11" db="EMBL/GenBank/DDBJ databases">
        <authorList>
            <person name="Beijen E."/>
            <person name="Ohm R.A."/>
        </authorList>
    </citation>
    <scope>NUCLEOTIDE SEQUENCE</scope>
    <source>
        <strain evidence="8">CBS 150709</strain>
    </source>
</reference>
<reference evidence="9" key="1">
    <citation type="submission" date="2015-05" db="EMBL/GenBank/DDBJ databases">
        <authorList>
            <person name="Wang D.B."/>
            <person name="Wang M."/>
        </authorList>
    </citation>
    <scope>NUCLEOTIDE SEQUENCE</scope>
    <source>
        <strain evidence="9">36-1</strain>
    </source>
</reference>
<sequence>MYSMYGYKVYLVCCEAICTEGAAALGGGCNGSDDDGRRGVEEGPLKYNSFGLLFSSRRPCRRSPLSRPRPNHKSVVAADPGIQPDGADTPVPCRATSIRGSIHPPLGAALSATWATRWRPWPGDHLTRGPRCAPWSKFQAGQASTTELQASFRGSQICRYYSSSSTGAGCQDKGRDSSSSHPIPSHPIRTRRNFDSQAFHCTDCYRLVPSSSYLDRASSLLNLPSGIGDATLTLPPESTWPDGSHRQWRGRPDIPTSFLRGSPSSQGSLGSAPCLVLRDLLPLALLFVLPCRSVPCGHASMGGAAGPALLTLQWNISPTIPQPLIQDPTGRSIRLRPLAMRLVTGTQTSSVVRPGMKTGRALARRCQQRSACAAIVIAVDTIRFRVRAAATLQRTRACCISVESAAEFLDTTIRSGPSSPLWVSTGLNPKDEDAKYDNTAWCNRDLIPIPPDRRTYGIWSYVGYWTVSGSNISAWSTGSTLLAFGLSPQQAIGVVILGGVLTGCLAVACGWMGANHHIGFTVSSRFSWGMRGSYFPVLLRVFVACMWFGIQAFWGGQATRVCIGAIIPGFAHMKNYFSASSHLETKDFIGLLIWMAAFIPGILIRPEKLQIPFVVCFFLFCGCCLGLLIWSVSQAGGAGSLFQMPSTTPNVGWAFMFGITSILGAWGAGTLGQSDWTRYAKTRHAPTPSQLLASPLTIAITAIIGIIVTSASRDILGGEVIWNPIFLLAAIQEYYQSSSGVRAGVFFAALGLVASQFSISVVLNSVSCGMDMAGLWPRYINIRRGAYIMAIIGIAIQPWQLLTTAAKFLAVLSGFGVFLAPATGILLADYLVVRRRKLRLNDLYVGDRTSIYWFRSGFNWRAFAVFLMSCWPLLPGLVATVNGYTDVKYQGWVRLYNLTFLVGLAWSFAMFWAVNVVFPVDGLGQEAEFEDESVLGTGAAEGSSEANLEAGDGEPRSKEGVDVRLAHA</sequence>
<comment type="caution">
    <text evidence="9">The sequence shown here is derived from an EMBL/GenBank/DDBJ whole genome shotgun (WGS) entry which is preliminary data.</text>
</comment>
<keyword evidence="11" id="KW-1185">Reference proteome</keyword>
<reference evidence="9 10" key="2">
    <citation type="journal article" date="2016" name="Front. Microbiol.">
        <title>Genome and transcriptome sequences reveal the specific parasitism of the nematophagous Purpureocillium lilacinum 36-1.</title>
        <authorList>
            <person name="Xie J."/>
            <person name="Li S."/>
            <person name="Mo C."/>
            <person name="Xiao X."/>
            <person name="Peng D."/>
            <person name="Wang G."/>
            <person name="Xiao Y."/>
        </authorList>
    </citation>
    <scope>NUCLEOTIDE SEQUENCE [LARGE SCALE GENOMIC DNA]</scope>
    <source>
        <strain evidence="9 10">36-1</strain>
    </source>
</reference>
<evidence type="ECO:0000256" key="3">
    <source>
        <dbReference type="ARBA" id="ARBA00022692"/>
    </source>
</evidence>
<dbReference type="GO" id="GO:0005886">
    <property type="term" value="C:plasma membrane"/>
    <property type="evidence" value="ECO:0007669"/>
    <property type="project" value="TreeGrafter"/>
</dbReference>
<reference evidence="8 11" key="4">
    <citation type="journal article" date="2024" name="Microbiol. Resour. Announc.">
        <title>Genome annotations for the ascomycete fungi Trichoderma harzianum, Trichoderma aggressivum, and Purpureocillium lilacinum.</title>
        <authorList>
            <person name="Beijen E.P.W."/>
            <person name="Ohm R.A."/>
        </authorList>
    </citation>
    <scope>NUCLEOTIDE SEQUENCE [LARGE SCALE GENOMIC DNA]</scope>
    <source>
        <strain evidence="8 11">CBS 150709</strain>
    </source>
</reference>
<evidence type="ECO:0000256" key="6">
    <source>
        <dbReference type="SAM" id="MobiDB-lite"/>
    </source>
</evidence>
<keyword evidence="4 7" id="KW-1133">Transmembrane helix</keyword>
<dbReference type="InterPro" id="IPR045225">
    <property type="entry name" value="Uracil/uridine/allantoin_perm"/>
</dbReference>
<comment type="subcellular location">
    <subcellularLocation>
        <location evidence="1">Membrane</location>
        <topology evidence="1">Multi-pass membrane protein</topology>
    </subcellularLocation>
</comment>
<evidence type="ECO:0000256" key="1">
    <source>
        <dbReference type="ARBA" id="ARBA00004141"/>
    </source>
</evidence>
<evidence type="ECO:0000256" key="4">
    <source>
        <dbReference type="ARBA" id="ARBA00022989"/>
    </source>
</evidence>
<feature type="transmembrane region" description="Helical" evidence="7">
    <location>
        <begin position="652"/>
        <end position="671"/>
    </location>
</feature>
<feature type="transmembrane region" description="Helical" evidence="7">
    <location>
        <begin position="898"/>
        <end position="918"/>
    </location>
</feature>
<dbReference type="PANTHER" id="PTHR30618:SF15">
    <property type="entry name" value="NICOTINAMIDE RIBOSIDE TRANSPORTER 1-RELATED"/>
    <property type="match status" value="1"/>
</dbReference>
<dbReference type="EMBL" id="LCWV01000011">
    <property type="protein sequence ID" value="PWI69553.1"/>
    <property type="molecule type" value="Genomic_DNA"/>
</dbReference>
<dbReference type="AlphaFoldDB" id="A0A2U3E4V8"/>
<feature type="transmembrane region" description="Helical" evidence="7">
    <location>
        <begin position="858"/>
        <end position="878"/>
    </location>
</feature>
<feature type="region of interest" description="Disordered" evidence="6">
    <location>
        <begin position="938"/>
        <end position="968"/>
    </location>
</feature>
<organism evidence="9 10">
    <name type="scientific">Purpureocillium lilacinum</name>
    <name type="common">Paecilomyces lilacinus</name>
    <dbReference type="NCBI Taxonomy" id="33203"/>
    <lineage>
        <taxon>Eukaryota</taxon>
        <taxon>Fungi</taxon>
        <taxon>Dikarya</taxon>
        <taxon>Ascomycota</taxon>
        <taxon>Pezizomycotina</taxon>
        <taxon>Sordariomycetes</taxon>
        <taxon>Hypocreomycetidae</taxon>
        <taxon>Hypocreales</taxon>
        <taxon>Ophiocordycipitaceae</taxon>
        <taxon>Purpureocillium</taxon>
    </lineage>
</organism>
<dbReference type="Pfam" id="PF02133">
    <property type="entry name" value="Transp_cyt_pur"/>
    <property type="match status" value="1"/>
</dbReference>
<accession>A0A2U3E4V8</accession>
<feature type="compositionally biased region" description="Basic and acidic residues" evidence="6">
    <location>
        <begin position="953"/>
        <end position="968"/>
    </location>
</feature>
<proteinExistence type="inferred from homology"/>
<evidence type="ECO:0000256" key="2">
    <source>
        <dbReference type="ARBA" id="ARBA00008974"/>
    </source>
</evidence>
<evidence type="ECO:0000256" key="5">
    <source>
        <dbReference type="ARBA" id="ARBA00023136"/>
    </source>
</evidence>
<dbReference type="PANTHER" id="PTHR30618">
    <property type="entry name" value="NCS1 FAMILY PURINE/PYRIMIDINE TRANSPORTER"/>
    <property type="match status" value="1"/>
</dbReference>
<feature type="transmembrane region" description="Helical" evidence="7">
    <location>
        <begin position="808"/>
        <end position="833"/>
    </location>
</feature>
<feature type="transmembrane region" description="Helical" evidence="7">
    <location>
        <begin position="785"/>
        <end position="802"/>
    </location>
</feature>
<feature type="transmembrane region" description="Helical" evidence="7">
    <location>
        <begin position="588"/>
        <end position="604"/>
    </location>
</feature>
<feature type="transmembrane region" description="Helical" evidence="7">
    <location>
        <begin position="611"/>
        <end position="632"/>
    </location>
</feature>
<evidence type="ECO:0000313" key="10">
    <source>
        <dbReference type="Proteomes" id="UP000245956"/>
    </source>
</evidence>
<dbReference type="EMBL" id="JAWRVI010000061">
    <property type="protein sequence ID" value="KAK4083095.1"/>
    <property type="molecule type" value="Genomic_DNA"/>
</dbReference>
<keyword evidence="3 7" id="KW-0812">Transmembrane</keyword>
<feature type="region of interest" description="Disordered" evidence="6">
    <location>
        <begin position="167"/>
        <end position="189"/>
    </location>
</feature>
<protein>
    <recommendedName>
        <fullName evidence="12">Uracil permease</fullName>
    </recommendedName>
</protein>
<dbReference type="Gene3D" id="1.10.4160.10">
    <property type="entry name" value="Hydantoin permease"/>
    <property type="match status" value="1"/>
</dbReference>
<feature type="region of interest" description="Disordered" evidence="6">
    <location>
        <begin position="61"/>
        <end position="87"/>
    </location>
</feature>
<evidence type="ECO:0000313" key="9">
    <source>
        <dbReference type="EMBL" id="PWI69553.1"/>
    </source>
</evidence>
<evidence type="ECO:0000256" key="7">
    <source>
        <dbReference type="SAM" id="Phobius"/>
    </source>
</evidence>
<evidence type="ECO:0000313" key="8">
    <source>
        <dbReference type="EMBL" id="KAK4083095.1"/>
    </source>
</evidence>
<name>A0A2U3E4V8_PURLI</name>
<dbReference type="Proteomes" id="UP001287286">
    <property type="component" value="Unassembled WGS sequence"/>
</dbReference>
<dbReference type="InterPro" id="IPR001248">
    <property type="entry name" value="Pur-cyt_permease"/>
</dbReference>
<feature type="transmembrane region" description="Helical" evidence="7">
    <location>
        <begin position="743"/>
        <end position="764"/>
    </location>
</feature>
<evidence type="ECO:0008006" key="12">
    <source>
        <dbReference type="Google" id="ProtNLM"/>
    </source>
</evidence>
<feature type="transmembrane region" description="Helical" evidence="7">
    <location>
        <begin position="691"/>
        <end position="712"/>
    </location>
</feature>
<comment type="similarity">
    <text evidence="2">Belongs to the purine-cytosine permease (2.A.39) family.</text>
</comment>
<dbReference type="Proteomes" id="UP000245956">
    <property type="component" value="Unassembled WGS sequence"/>
</dbReference>
<gene>
    <name evidence="9" type="ORF">PCL_00465</name>
    <name evidence="8" type="ORF">Purlil1_11039</name>
</gene>
<dbReference type="GO" id="GO:0015205">
    <property type="term" value="F:nucleobase transmembrane transporter activity"/>
    <property type="evidence" value="ECO:0007669"/>
    <property type="project" value="TreeGrafter"/>
</dbReference>
<feature type="transmembrane region" description="Helical" evidence="7">
    <location>
        <begin position="534"/>
        <end position="554"/>
    </location>
</feature>
<keyword evidence="5 7" id="KW-0472">Membrane</keyword>
<evidence type="ECO:0000313" key="11">
    <source>
        <dbReference type="Proteomes" id="UP001287286"/>
    </source>
</evidence>